<evidence type="ECO:0000256" key="1">
    <source>
        <dbReference type="ARBA" id="ARBA00022598"/>
    </source>
</evidence>
<evidence type="ECO:0000256" key="2">
    <source>
        <dbReference type="ARBA" id="ARBA00022741"/>
    </source>
</evidence>
<dbReference type="Proteomes" id="UP001187531">
    <property type="component" value="Unassembled WGS sequence"/>
</dbReference>
<dbReference type="GO" id="GO:0070740">
    <property type="term" value="F:tubulin-glutamic acid ligase activity"/>
    <property type="evidence" value="ECO:0007669"/>
    <property type="project" value="TreeGrafter"/>
</dbReference>
<dbReference type="PANTHER" id="PTHR12241">
    <property type="entry name" value="TUBULIN POLYGLUTAMYLASE"/>
    <property type="match status" value="1"/>
</dbReference>
<dbReference type="PROSITE" id="PS51221">
    <property type="entry name" value="TTL"/>
    <property type="match status" value="1"/>
</dbReference>
<organism evidence="5 6">
    <name type="scientific">Artemia franciscana</name>
    <name type="common">Brine shrimp</name>
    <name type="synonym">Artemia sanfranciscana</name>
    <dbReference type="NCBI Taxonomy" id="6661"/>
    <lineage>
        <taxon>Eukaryota</taxon>
        <taxon>Metazoa</taxon>
        <taxon>Ecdysozoa</taxon>
        <taxon>Arthropoda</taxon>
        <taxon>Crustacea</taxon>
        <taxon>Branchiopoda</taxon>
        <taxon>Anostraca</taxon>
        <taxon>Artemiidae</taxon>
        <taxon>Artemia</taxon>
    </lineage>
</organism>
<feature type="compositionally biased region" description="Polar residues" evidence="4">
    <location>
        <begin position="147"/>
        <end position="182"/>
    </location>
</feature>
<dbReference type="Gene3D" id="3.30.470.20">
    <property type="entry name" value="ATP-grasp fold, B domain"/>
    <property type="match status" value="1"/>
</dbReference>
<protein>
    <recommendedName>
        <fullName evidence="7">Tubulin polyglutamylase TTLL4</fullName>
    </recommendedName>
</protein>
<evidence type="ECO:0000313" key="6">
    <source>
        <dbReference type="Proteomes" id="UP001187531"/>
    </source>
</evidence>
<comment type="caution">
    <text evidence="5">The sequence shown here is derived from an EMBL/GenBank/DDBJ whole genome shotgun (WGS) entry which is preliminary data.</text>
</comment>
<dbReference type="GO" id="GO:0005524">
    <property type="term" value="F:ATP binding"/>
    <property type="evidence" value="ECO:0007669"/>
    <property type="project" value="UniProtKB-KW"/>
</dbReference>
<keyword evidence="1" id="KW-0436">Ligase</keyword>
<name>A0AA88HQT4_ARTSF</name>
<dbReference type="EMBL" id="JAVRJZ010000016">
    <property type="protein sequence ID" value="KAK2711579.1"/>
    <property type="molecule type" value="Genomic_DNA"/>
</dbReference>
<keyword evidence="6" id="KW-1185">Reference proteome</keyword>
<sequence>MDEESAEVAKQTEPVDAQDASVDPVKVPEQIINDLKPPLDFVPPKLKRKRKIVKRKLGVSSKTEKTLVRTTRKIQMKRKPALGPVDQIRLDAKYPLIPDFDVGSPLSIDTPDSCAASLVSTDSDFPDSVIGLSDDDSSYDDAEQGNEDSQSSISGYTSMSSVSVTQSRDNLSSSLSEENGQIRQIKPGEEDTRPRRAVVRVSRFSNLPPFIYFPPAEERGADLPQDLAKNMKWKLSTITPLVVREALKSTGFRLIKSKSESKDWMGMWGKHMKSIEFSSLKATQKINHFPGTFQIGRKDRLWRNIRKLEVKFGVNEFGFLPQTYVLPYDLKSLRKAWKKTSSDVPWIIKPPASARGQGIKVIHRWDQLSSARPLVVQEYKNNPYLISGTKFDIRMYVLITSFDPLKIYLYEDGLVRFASMKYSSEMTSLGDNFIHLTNYSINKHCDQYIHNEDAGACKGSKWTLKSLWNYLRNEGADVDELLMRIRDLVIKTVVSGEGVVNRLCNENLKSTYQCYELLGFDILLDTELRPWLLEVNISPSLHSSSSLDVTVKGPLIREVFNLARFHFPSKFNEEKQKEMSKILGIEQEIGSFCMDGRLYSRVLSMGEKEKIEDILLSAESGLRQEWLGSILEDLKPCDIRQLVHYEDEQTQLVNFRKIFPTPESHRYLKYMEYPRYFNLLLDAWENKYSTNRRQGLKLLDSFCCKGIHLEVPQIMSNGATATLEPHSTTSLPVRFIRPLSRSSSTIPASSVSARCSRAFHLFRSRLSFSAFRRHSPAGDISRGRRFYSSY</sequence>
<proteinExistence type="predicted"/>
<reference evidence="5" key="1">
    <citation type="submission" date="2023-07" db="EMBL/GenBank/DDBJ databases">
        <title>Chromosome-level genome assembly of Artemia franciscana.</title>
        <authorList>
            <person name="Jo E."/>
        </authorList>
    </citation>
    <scope>NUCLEOTIDE SEQUENCE</scope>
    <source>
        <tissue evidence="5">Whole body</tissue>
    </source>
</reference>
<keyword evidence="3" id="KW-0067">ATP-binding</keyword>
<dbReference type="AlphaFoldDB" id="A0AA88HQT4"/>
<dbReference type="GO" id="GO:0015631">
    <property type="term" value="F:tubulin binding"/>
    <property type="evidence" value="ECO:0007669"/>
    <property type="project" value="TreeGrafter"/>
</dbReference>
<feature type="compositionally biased region" description="Acidic residues" evidence="4">
    <location>
        <begin position="133"/>
        <end position="146"/>
    </location>
</feature>
<evidence type="ECO:0000313" key="5">
    <source>
        <dbReference type="EMBL" id="KAK2711579.1"/>
    </source>
</evidence>
<dbReference type="EMBL" id="JAVRJZ010000016">
    <property type="protein sequence ID" value="KAK2711577.1"/>
    <property type="molecule type" value="Genomic_DNA"/>
</dbReference>
<keyword evidence="2" id="KW-0547">Nucleotide-binding</keyword>
<evidence type="ECO:0000256" key="4">
    <source>
        <dbReference type="SAM" id="MobiDB-lite"/>
    </source>
</evidence>
<dbReference type="EMBL" id="JAVRJZ010000016">
    <property type="protein sequence ID" value="KAK2711578.1"/>
    <property type="molecule type" value="Genomic_DNA"/>
</dbReference>
<dbReference type="EMBL" id="JAVRJZ010000016">
    <property type="protein sequence ID" value="KAK2711575.1"/>
    <property type="molecule type" value="Genomic_DNA"/>
</dbReference>
<dbReference type="PANTHER" id="PTHR12241:SF162">
    <property type="entry name" value="TUBULIN MONOGLUTAMYLASE TTLL4"/>
    <property type="match status" value="1"/>
</dbReference>
<feature type="region of interest" description="Disordered" evidence="4">
    <location>
        <begin position="1"/>
        <end position="23"/>
    </location>
</feature>
<gene>
    <name evidence="5" type="ORF">QYM36_012658</name>
</gene>
<dbReference type="SUPFAM" id="SSF56059">
    <property type="entry name" value="Glutathione synthetase ATP-binding domain-like"/>
    <property type="match status" value="1"/>
</dbReference>
<dbReference type="GO" id="GO:0000226">
    <property type="term" value="P:microtubule cytoskeleton organization"/>
    <property type="evidence" value="ECO:0007669"/>
    <property type="project" value="TreeGrafter"/>
</dbReference>
<feature type="region of interest" description="Disordered" evidence="4">
    <location>
        <begin position="126"/>
        <end position="194"/>
    </location>
</feature>
<evidence type="ECO:0000256" key="3">
    <source>
        <dbReference type="ARBA" id="ARBA00022840"/>
    </source>
</evidence>
<dbReference type="Pfam" id="PF03133">
    <property type="entry name" value="TTL"/>
    <property type="match status" value="1"/>
</dbReference>
<evidence type="ECO:0008006" key="7">
    <source>
        <dbReference type="Google" id="ProtNLM"/>
    </source>
</evidence>
<accession>A0AA88HQT4</accession>
<dbReference type="InterPro" id="IPR004344">
    <property type="entry name" value="TTL/TTLL_fam"/>
</dbReference>
<dbReference type="GO" id="GO:0036064">
    <property type="term" value="C:ciliary basal body"/>
    <property type="evidence" value="ECO:0007669"/>
    <property type="project" value="TreeGrafter"/>
</dbReference>